<keyword evidence="8" id="KW-0723">Serine/threonine-protein kinase</keyword>
<dbReference type="EMBL" id="CP051774">
    <property type="protein sequence ID" value="QJE95101.1"/>
    <property type="molecule type" value="Genomic_DNA"/>
</dbReference>
<dbReference type="CDD" id="cd14014">
    <property type="entry name" value="STKc_PknB_like"/>
    <property type="match status" value="1"/>
</dbReference>
<dbReference type="KEGG" id="luo:HHL09_04705"/>
<feature type="binding site" evidence="5">
    <location>
        <position position="137"/>
    </location>
    <ligand>
        <name>ATP</name>
        <dbReference type="ChEBI" id="CHEBI:30616"/>
    </ligand>
</feature>
<dbReference type="GO" id="GO:0004674">
    <property type="term" value="F:protein serine/threonine kinase activity"/>
    <property type="evidence" value="ECO:0007669"/>
    <property type="project" value="UniProtKB-KW"/>
</dbReference>
<dbReference type="InterPro" id="IPR000719">
    <property type="entry name" value="Prot_kinase_dom"/>
</dbReference>
<dbReference type="SMART" id="SM00220">
    <property type="entry name" value="S_TKc"/>
    <property type="match status" value="1"/>
</dbReference>
<proteinExistence type="predicted"/>
<dbReference type="PANTHER" id="PTHR43289">
    <property type="entry name" value="MITOGEN-ACTIVATED PROTEIN KINASE KINASE KINASE 20-RELATED"/>
    <property type="match status" value="1"/>
</dbReference>
<dbReference type="Gene3D" id="1.10.510.10">
    <property type="entry name" value="Transferase(Phosphotransferase) domain 1"/>
    <property type="match status" value="1"/>
</dbReference>
<dbReference type="InterPro" id="IPR011990">
    <property type="entry name" value="TPR-like_helical_dom_sf"/>
</dbReference>
<keyword evidence="3 8" id="KW-0418">Kinase</keyword>
<keyword evidence="2 5" id="KW-0547">Nucleotide-binding</keyword>
<feature type="coiled-coil region" evidence="6">
    <location>
        <begin position="455"/>
        <end position="482"/>
    </location>
</feature>
<dbReference type="Gene3D" id="1.25.40.10">
    <property type="entry name" value="Tetratricopeptide repeat domain"/>
    <property type="match status" value="1"/>
</dbReference>
<evidence type="ECO:0000256" key="4">
    <source>
        <dbReference type="ARBA" id="ARBA00022840"/>
    </source>
</evidence>
<dbReference type="PROSITE" id="PS00107">
    <property type="entry name" value="PROTEIN_KINASE_ATP"/>
    <property type="match status" value="1"/>
</dbReference>
<dbReference type="SUPFAM" id="SSF48452">
    <property type="entry name" value="TPR-like"/>
    <property type="match status" value="1"/>
</dbReference>
<feature type="domain" description="Protein kinase" evidence="7">
    <location>
        <begin position="107"/>
        <end position="404"/>
    </location>
</feature>
<dbReference type="AlphaFoldDB" id="A0A858RER7"/>
<dbReference type="InterPro" id="IPR008271">
    <property type="entry name" value="Ser/Thr_kinase_AS"/>
</dbReference>
<dbReference type="PANTHER" id="PTHR43289:SF6">
    <property type="entry name" value="SERINE_THREONINE-PROTEIN KINASE NEKL-3"/>
    <property type="match status" value="1"/>
</dbReference>
<organism evidence="8 9">
    <name type="scientific">Luteolibacter luteus</name>
    <dbReference type="NCBI Taxonomy" id="2728835"/>
    <lineage>
        <taxon>Bacteria</taxon>
        <taxon>Pseudomonadati</taxon>
        <taxon>Verrucomicrobiota</taxon>
        <taxon>Verrucomicrobiia</taxon>
        <taxon>Verrucomicrobiales</taxon>
        <taxon>Verrucomicrobiaceae</taxon>
        <taxon>Luteolibacter</taxon>
    </lineage>
</organism>
<name>A0A858RER7_9BACT</name>
<keyword evidence="9" id="KW-1185">Reference proteome</keyword>
<reference evidence="8 9" key="1">
    <citation type="submission" date="2020-04" db="EMBL/GenBank/DDBJ databases">
        <title>Luteolibacter sp. G-1-1-1 isolated from soil.</title>
        <authorList>
            <person name="Dahal R.H."/>
        </authorList>
    </citation>
    <scope>NUCLEOTIDE SEQUENCE [LARGE SCALE GENOMIC DNA]</scope>
    <source>
        <strain evidence="8 9">G-1-1-1</strain>
    </source>
</reference>
<dbReference type="Proteomes" id="UP000501812">
    <property type="component" value="Chromosome"/>
</dbReference>
<evidence type="ECO:0000256" key="2">
    <source>
        <dbReference type="ARBA" id="ARBA00022741"/>
    </source>
</evidence>
<dbReference type="Pfam" id="PF00069">
    <property type="entry name" value="Pkinase"/>
    <property type="match status" value="1"/>
</dbReference>
<dbReference type="RefSeq" id="WP_169453322.1">
    <property type="nucleotide sequence ID" value="NZ_CP051774.1"/>
</dbReference>
<dbReference type="PROSITE" id="PS50011">
    <property type="entry name" value="PROTEIN_KINASE_DOM"/>
    <property type="match status" value="1"/>
</dbReference>
<dbReference type="Gene3D" id="3.30.200.20">
    <property type="entry name" value="Phosphorylase Kinase, domain 1"/>
    <property type="match status" value="1"/>
</dbReference>
<evidence type="ECO:0000256" key="1">
    <source>
        <dbReference type="ARBA" id="ARBA00022679"/>
    </source>
</evidence>
<accession>A0A858RER7</accession>
<sequence>MGTESSQTGSAMESSDMEDAIFDTALHIEDPAERRLYLERSFRDDSEGLTRMTELLELAGESAAFFIETRKHRDLLAEDTLMAMSEEDHRNAAAPHEDEPDSIIGRYRLIGRIGSGGGGIVYEAEQQEPVKRRVALKVIRLGMDTETVISRFEVERQALALMDHPNIARVLDAGATSGGRPYFVMELVRGDRITTYCDKEKLGLTERLGLFIQVCHAIQHAHQKGIIHRDIKPSNILVATHDGLAQPKVIDFGIAKATENRLSSAAMSTLLDQPMGTPAYMSPEQVDMGGIDIDTRSDVYGLGALLYELLAGRPPFDGDALLKSGMSEMRRTILEKDPLLPSASLGAAGPEAAEIAVQRCSERNRLISLLTGDLDWIVMKALEKDRNRRYQTANSLAMDVQRFLSDEPVLARRPGSLYLIGKFFRRNRVACISGGAVAISLIGGMGAATVLYLRERQALVEQERLRQEAESARAEESRLRGQAQARANISRVAVLLSEGKIEDADALLQKESLAFIDPSREAAGVFRSLGNWYAVYGRWEQALQCFTLLHQANRLDSRRNIVEGLDLIYTAPAYLEHGDLKSYDAFRNEVVNLYLPARNTIEAEHLLKVCLLAPAPPEVLAELKQVADMCSRSIPVFPDATGAPSYPEWEAFSLALYHYRLGEFEKMREWSRISRITPDKVGSRIASLLCLEAMAKQAEGHMQEAGADLRKARELIPSPPDPADETSRPLPGNWFSWSVARILHREAERKRSR</sequence>
<gene>
    <name evidence="8" type="ORF">HHL09_04705</name>
</gene>
<evidence type="ECO:0000313" key="8">
    <source>
        <dbReference type="EMBL" id="QJE95101.1"/>
    </source>
</evidence>
<evidence type="ECO:0000256" key="6">
    <source>
        <dbReference type="SAM" id="Coils"/>
    </source>
</evidence>
<keyword evidence="1" id="KW-0808">Transferase</keyword>
<protein>
    <submittedName>
        <fullName evidence="8">Serine/threonine protein kinase</fullName>
    </submittedName>
</protein>
<dbReference type="PROSITE" id="PS00108">
    <property type="entry name" value="PROTEIN_KINASE_ST"/>
    <property type="match status" value="1"/>
</dbReference>
<evidence type="ECO:0000256" key="5">
    <source>
        <dbReference type="PROSITE-ProRule" id="PRU10141"/>
    </source>
</evidence>
<evidence type="ECO:0000256" key="3">
    <source>
        <dbReference type="ARBA" id="ARBA00022777"/>
    </source>
</evidence>
<keyword evidence="4 5" id="KW-0067">ATP-binding</keyword>
<evidence type="ECO:0000313" key="9">
    <source>
        <dbReference type="Proteomes" id="UP000501812"/>
    </source>
</evidence>
<dbReference type="InterPro" id="IPR011009">
    <property type="entry name" value="Kinase-like_dom_sf"/>
</dbReference>
<dbReference type="GO" id="GO:0005524">
    <property type="term" value="F:ATP binding"/>
    <property type="evidence" value="ECO:0007669"/>
    <property type="project" value="UniProtKB-UniRule"/>
</dbReference>
<evidence type="ECO:0000259" key="7">
    <source>
        <dbReference type="PROSITE" id="PS50011"/>
    </source>
</evidence>
<dbReference type="SUPFAM" id="SSF56112">
    <property type="entry name" value="Protein kinase-like (PK-like)"/>
    <property type="match status" value="1"/>
</dbReference>
<keyword evidence="6" id="KW-0175">Coiled coil</keyword>
<dbReference type="InterPro" id="IPR017441">
    <property type="entry name" value="Protein_kinase_ATP_BS"/>
</dbReference>